<dbReference type="PIRSF" id="PIRSF006060">
    <property type="entry name" value="AA_transporter"/>
    <property type="match status" value="1"/>
</dbReference>
<dbReference type="Gene3D" id="1.20.1740.10">
    <property type="entry name" value="Amino acid/polyamine transporter I"/>
    <property type="match status" value="1"/>
</dbReference>
<gene>
    <name evidence="8" type="ORF">AVDCRST_MAG11-1891</name>
</gene>
<keyword evidence="6 7" id="KW-0472">Membrane</keyword>
<keyword evidence="5 7" id="KW-1133">Transmembrane helix</keyword>
<evidence type="ECO:0000256" key="4">
    <source>
        <dbReference type="ARBA" id="ARBA00022692"/>
    </source>
</evidence>
<feature type="transmembrane region" description="Helical" evidence="7">
    <location>
        <begin position="411"/>
        <end position="431"/>
    </location>
</feature>
<evidence type="ECO:0000256" key="2">
    <source>
        <dbReference type="ARBA" id="ARBA00022448"/>
    </source>
</evidence>
<keyword evidence="2" id="KW-0813">Transport</keyword>
<organism evidence="8">
    <name type="scientific">uncultured Gemmatimonadaceae bacterium</name>
    <dbReference type="NCBI Taxonomy" id="246130"/>
    <lineage>
        <taxon>Bacteria</taxon>
        <taxon>Pseudomonadati</taxon>
        <taxon>Gemmatimonadota</taxon>
        <taxon>Gemmatimonadia</taxon>
        <taxon>Gemmatimonadales</taxon>
        <taxon>Gemmatimonadaceae</taxon>
        <taxon>environmental samples</taxon>
    </lineage>
</organism>
<evidence type="ECO:0008006" key="9">
    <source>
        <dbReference type="Google" id="ProtNLM"/>
    </source>
</evidence>
<keyword evidence="3" id="KW-1003">Cell membrane</keyword>
<feature type="transmembrane region" description="Helical" evidence="7">
    <location>
        <begin position="83"/>
        <end position="105"/>
    </location>
</feature>
<dbReference type="GO" id="GO:0022857">
    <property type="term" value="F:transmembrane transporter activity"/>
    <property type="evidence" value="ECO:0007669"/>
    <property type="project" value="InterPro"/>
</dbReference>
<evidence type="ECO:0000256" key="7">
    <source>
        <dbReference type="SAM" id="Phobius"/>
    </source>
</evidence>
<keyword evidence="4 7" id="KW-0812">Transmembrane</keyword>
<evidence type="ECO:0000256" key="1">
    <source>
        <dbReference type="ARBA" id="ARBA00004651"/>
    </source>
</evidence>
<protein>
    <recommendedName>
        <fullName evidence="9">Amino acid transporter</fullName>
    </recommendedName>
</protein>
<evidence type="ECO:0000256" key="3">
    <source>
        <dbReference type="ARBA" id="ARBA00022475"/>
    </source>
</evidence>
<dbReference type="EMBL" id="CADCTU010000438">
    <property type="protein sequence ID" value="CAA9318436.1"/>
    <property type="molecule type" value="Genomic_DNA"/>
</dbReference>
<proteinExistence type="predicted"/>
<feature type="transmembrane region" description="Helical" evidence="7">
    <location>
        <begin position="324"/>
        <end position="342"/>
    </location>
</feature>
<dbReference type="PANTHER" id="PTHR45826">
    <property type="entry name" value="POLYAMINE TRANSPORTER PUT1"/>
    <property type="match status" value="1"/>
</dbReference>
<evidence type="ECO:0000313" key="8">
    <source>
        <dbReference type="EMBL" id="CAA9318436.1"/>
    </source>
</evidence>
<accession>A0A6J4L023</accession>
<feature type="transmembrane region" description="Helical" evidence="7">
    <location>
        <begin position="120"/>
        <end position="138"/>
    </location>
</feature>
<dbReference type="Pfam" id="PF13520">
    <property type="entry name" value="AA_permease_2"/>
    <property type="match status" value="1"/>
</dbReference>
<feature type="transmembrane region" description="Helical" evidence="7">
    <location>
        <begin position="147"/>
        <end position="167"/>
    </location>
</feature>
<feature type="transmembrane region" description="Helical" evidence="7">
    <location>
        <begin position="39"/>
        <end position="62"/>
    </location>
</feature>
<evidence type="ECO:0000256" key="5">
    <source>
        <dbReference type="ARBA" id="ARBA00022989"/>
    </source>
</evidence>
<dbReference type="PANTHER" id="PTHR45826:SF25">
    <property type="entry name" value="AMINO ACID PERMEASE-LIKE PROTEIN"/>
    <property type="match status" value="1"/>
</dbReference>
<dbReference type="InterPro" id="IPR044566">
    <property type="entry name" value="RMV1-like"/>
</dbReference>
<feature type="transmembrane region" description="Helical" evidence="7">
    <location>
        <begin position="348"/>
        <end position="365"/>
    </location>
</feature>
<feature type="transmembrane region" description="Helical" evidence="7">
    <location>
        <begin position="385"/>
        <end position="405"/>
    </location>
</feature>
<dbReference type="AlphaFoldDB" id="A0A6J4L023"/>
<dbReference type="GO" id="GO:0005886">
    <property type="term" value="C:plasma membrane"/>
    <property type="evidence" value="ECO:0007669"/>
    <property type="project" value="UniProtKB-SubCell"/>
</dbReference>
<sequence length="436" mass="45405">MKLRRSLTVLPLVFVMYFNTSGGAFTTEGLVAQVGPGLALLMLLVVPLVWSLPEVLIVAELASMLPEEGGYYRWVRRAFGARWGFQNAWCTYLYSLVDMAIYPVLFNQYLAHFAPGLSPGAQWAVALAVIWGAAAINLRGALPVGRVSVAVGGFVILAFAALAAAALPHATHAPWRPFVPAGRGVAGELGVALSIALWNYSGWDNASTVQGEVRDASRTYPRALAIALPLVAAGYFVPLLAALAATDWSAWTEGGWPAIAALAVPGPAGAFVGAWIAVAGMASALALFNALLLVYTRVPLAVAADGLLPAALARTDARGTPRNAILVSSALYSLVALLPFASLVVADVLLYAAALFMEFAALVALRRREPLLRGAYRIPLGTRGVAVLALVPVAVMLTVVALGVAGGEFGARAIAGAAAVAALGPGAYWLATRRAR</sequence>
<reference evidence="8" key="1">
    <citation type="submission" date="2020-02" db="EMBL/GenBank/DDBJ databases">
        <authorList>
            <person name="Meier V. D."/>
        </authorList>
    </citation>
    <scope>NUCLEOTIDE SEQUENCE</scope>
    <source>
        <strain evidence="8">AVDCRST_MAG11</strain>
    </source>
</reference>
<comment type="subcellular location">
    <subcellularLocation>
        <location evidence="1">Cell membrane</location>
        <topology evidence="1">Multi-pass membrane protein</topology>
    </subcellularLocation>
</comment>
<dbReference type="InterPro" id="IPR002293">
    <property type="entry name" value="AA/rel_permease1"/>
</dbReference>
<feature type="transmembrane region" description="Helical" evidence="7">
    <location>
        <begin position="223"/>
        <end position="244"/>
    </location>
</feature>
<name>A0A6J4L023_9BACT</name>
<evidence type="ECO:0000256" key="6">
    <source>
        <dbReference type="ARBA" id="ARBA00023136"/>
    </source>
</evidence>